<keyword evidence="1" id="KW-0418">Kinase</keyword>
<accession>A0ABW2XR93</accession>
<dbReference type="CDD" id="cd16936">
    <property type="entry name" value="HATPase_RsbW-like"/>
    <property type="match status" value="1"/>
</dbReference>
<name>A0ABW2XR93_9ACTN</name>
<sequence length="271" mass="29600">MQAIAETITLLLIAPLREELPMVRGHLPDLVLGGCSAWPLPADETCAGLARAYLRVALTAVRLPGEQMDDVMLAVSELVTNGLRHGVGSARSSPGRDVLELWVYHRVTPESQFVFKVFDPMTEWTRSAKGGGAWAEGGRGMGIVDAVSREWGWHRARSRLGLLPVTGKATWFCIATPTHVPLQRPGPLPWQAAVALSRLLIARGLDGTRCRHGVDRSVVVLRGLSVWSEPPGLFRWRVRPGTRDAYAVRPYADLHDVADEVISRHECGAGA</sequence>
<keyword evidence="1" id="KW-0723">Serine/threonine-protein kinase</keyword>
<proteinExistence type="predicted"/>
<dbReference type="Gene3D" id="3.30.565.10">
    <property type="entry name" value="Histidine kinase-like ATPase, C-terminal domain"/>
    <property type="match status" value="1"/>
</dbReference>
<evidence type="ECO:0000313" key="3">
    <source>
        <dbReference type="EMBL" id="MFD0686970.1"/>
    </source>
</evidence>
<dbReference type="RefSeq" id="WP_131759242.1">
    <property type="nucleotide sequence ID" value="NZ_CAACUY010000072.1"/>
</dbReference>
<evidence type="ECO:0000313" key="4">
    <source>
        <dbReference type="Proteomes" id="UP001597063"/>
    </source>
</evidence>
<evidence type="ECO:0000256" key="1">
    <source>
        <dbReference type="ARBA" id="ARBA00022527"/>
    </source>
</evidence>
<keyword evidence="1" id="KW-0808">Transferase</keyword>
<evidence type="ECO:0000259" key="2">
    <source>
        <dbReference type="Pfam" id="PF13581"/>
    </source>
</evidence>
<dbReference type="PANTHER" id="PTHR35526">
    <property type="entry name" value="ANTI-SIGMA-F FACTOR RSBW-RELATED"/>
    <property type="match status" value="1"/>
</dbReference>
<dbReference type="InterPro" id="IPR050267">
    <property type="entry name" value="Anti-sigma-factor_SerPK"/>
</dbReference>
<reference evidence="4" key="1">
    <citation type="journal article" date="2019" name="Int. J. Syst. Evol. Microbiol.">
        <title>The Global Catalogue of Microorganisms (GCM) 10K type strain sequencing project: providing services to taxonomists for standard genome sequencing and annotation.</title>
        <authorList>
            <consortium name="The Broad Institute Genomics Platform"/>
            <consortium name="The Broad Institute Genome Sequencing Center for Infectious Disease"/>
            <person name="Wu L."/>
            <person name="Ma J."/>
        </authorList>
    </citation>
    <scope>NUCLEOTIDE SEQUENCE [LARGE SCALE GENOMIC DNA]</scope>
    <source>
        <strain evidence="4">JCM 9371</strain>
    </source>
</reference>
<dbReference type="InterPro" id="IPR003594">
    <property type="entry name" value="HATPase_dom"/>
</dbReference>
<comment type="caution">
    <text evidence="3">The sequence shown here is derived from an EMBL/GenBank/DDBJ whole genome shotgun (WGS) entry which is preliminary data.</text>
</comment>
<feature type="domain" description="Histidine kinase/HSP90-like ATPase" evidence="2">
    <location>
        <begin position="41"/>
        <end position="154"/>
    </location>
</feature>
<dbReference type="InterPro" id="IPR036890">
    <property type="entry name" value="HATPase_C_sf"/>
</dbReference>
<dbReference type="PANTHER" id="PTHR35526:SF3">
    <property type="entry name" value="ANTI-SIGMA-F FACTOR RSBW"/>
    <property type="match status" value="1"/>
</dbReference>
<protein>
    <submittedName>
        <fullName evidence="3">ATP-binding protein</fullName>
    </submittedName>
</protein>
<keyword evidence="4" id="KW-1185">Reference proteome</keyword>
<gene>
    <name evidence="3" type="ORF">ACFQZM_20895</name>
</gene>
<dbReference type="Pfam" id="PF13581">
    <property type="entry name" value="HATPase_c_2"/>
    <property type="match status" value="1"/>
</dbReference>
<keyword evidence="3" id="KW-0067">ATP-binding</keyword>
<keyword evidence="3" id="KW-0547">Nucleotide-binding</keyword>
<organism evidence="3 4">
    <name type="scientific">Actinomadura fibrosa</name>
    <dbReference type="NCBI Taxonomy" id="111802"/>
    <lineage>
        <taxon>Bacteria</taxon>
        <taxon>Bacillati</taxon>
        <taxon>Actinomycetota</taxon>
        <taxon>Actinomycetes</taxon>
        <taxon>Streptosporangiales</taxon>
        <taxon>Thermomonosporaceae</taxon>
        <taxon>Actinomadura</taxon>
    </lineage>
</organism>
<dbReference type="GO" id="GO:0005524">
    <property type="term" value="F:ATP binding"/>
    <property type="evidence" value="ECO:0007669"/>
    <property type="project" value="UniProtKB-KW"/>
</dbReference>
<dbReference type="Proteomes" id="UP001597063">
    <property type="component" value="Unassembled WGS sequence"/>
</dbReference>
<dbReference type="EMBL" id="JBHTGP010000011">
    <property type="protein sequence ID" value="MFD0686970.1"/>
    <property type="molecule type" value="Genomic_DNA"/>
</dbReference>